<keyword evidence="1" id="KW-0812">Transmembrane</keyword>
<dbReference type="GO" id="GO:0016020">
    <property type="term" value="C:membrane"/>
    <property type="evidence" value="ECO:0007669"/>
    <property type="project" value="InterPro"/>
</dbReference>
<dbReference type="Pfam" id="PF24661">
    <property type="entry name" value="DUF7649"/>
    <property type="match status" value="1"/>
</dbReference>
<dbReference type="InterPro" id="IPR047793">
    <property type="entry name" value="LiaF_C"/>
</dbReference>
<dbReference type="InterPro" id="IPR016975">
    <property type="entry name" value="Cell_wall_LiaF"/>
</dbReference>
<evidence type="ECO:0000313" key="4">
    <source>
        <dbReference type="EMBL" id="MCC9273206.1"/>
    </source>
</evidence>
<reference evidence="4" key="3">
    <citation type="submission" date="2021-11" db="EMBL/GenBank/DDBJ databases">
        <authorList>
            <person name="Gilroy R."/>
        </authorList>
    </citation>
    <scope>NUCLEOTIDE SEQUENCE</scope>
    <source>
        <strain evidence="4">150</strain>
    </source>
</reference>
<dbReference type="RefSeq" id="WP_071874135.1">
    <property type="nucleotide sequence ID" value="NZ_JBHSHF010000014.1"/>
</dbReference>
<keyword evidence="1" id="KW-0472">Membrane</keyword>
<dbReference type="Pfam" id="PF09922">
    <property type="entry name" value="LiaF-like_C"/>
    <property type="match status" value="1"/>
</dbReference>
<keyword evidence="1" id="KW-1133">Transmembrane helix</keyword>
<comment type="caution">
    <text evidence="5">The sequence shown here is derived from an EMBL/GenBank/DDBJ whole genome shotgun (WGS) entry which is preliminary data.</text>
</comment>
<feature type="transmembrane region" description="Helical" evidence="1">
    <location>
        <begin position="30"/>
        <end position="47"/>
    </location>
</feature>
<dbReference type="Proteomes" id="UP000813384">
    <property type="component" value="Unassembled WGS sequence"/>
</dbReference>
<accession>A0A1L8QV60</accession>
<dbReference type="AlphaFoldDB" id="A0A1L8QV60"/>
<feature type="domain" description="DUF7649" evidence="3">
    <location>
        <begin position="2"/>
        <end position="87"/>
    </location>
</feature>
<feature type="domain" description="Cell wall-active antibiotics response LiaF-like C-terminal" evidence="2">
    <location>
        <begin position="129"/>
        <end position="240"/>
    </location>
</feature>
<dbReference type="InterPro" id="IPR024425">
    <property type="entry name" value="LiaF-like_C"/>
</dbReference>
<protein>
    <submittedName>
        <fullName evidence="4">Cell wall-active antibiotics response protein LiaF</fullName>
    </submittedName>
    <submittedName>
        <fullName evidence="5">Membrane protein</fullName>
    </submittedName>
</protein>
<organism evidence="5 6">
    <name type="scientific">Enterococcus aquimarinus</name>
    <dbReference type="NCBI Taxonomy" id="328396"/>
    <lineage>
        <taxon>Bacteria</taxon>
        <taxon>Bacillati</taxon>
        <taxon>Bacillota</taxon>
        <taxon>Bacilli</taxon>
        <taxon>Lactobacillales</taxon>
        <taxon>Enterococcaceae</taxon>
        <taxon>Enterococcus</taxon>
    </lineage>
</organism>
<reference evidence="4" key="2">
    <citation type="journal article" date="2021" name="PeerJ">
        <title>Extensive microbial diversity within the chicken gut microbiome revealed by metagenomics and culture.</title>
        <authorList>
            <person name="Gilroy R."/>
            <person name="Ravi A."/>
            <person name="Getino M."/>
            <person name="Pursley I."/>
            <person name="Horton D.L."/>
            <person name="Alikhan N.F."/>
            <person name="Baker D."/>
            <person name="Gharbi K."/>
            <person name="Hall N."/>
            <person name="Watson M."/>
            <person name="Adriaenssens E.M."/>
            <person name="Foster-Nyarko E."/>
            <person name="Jarju S."/>
            <person name="Secka A."/>
            <person name="Antonio M."/>
            <person name="Oren A."/>
            <person name="Chaudhuri R.R."/>
            <person name="La Ragione R."/>
            <person name="Hildebrand F."/>
            <person name="Pallen M.J."/>
        </authorList>
    </citation>
    <scope>NUCLEOTIDE SEQUENCE</scope>
    <source>
        <strain evidence="4">150</strain>
    </source>
</reference>
<dbReference type="OrthoDB" id="2351415at2"/>
<reference evidence="5 6" key="1">
    <citation type="submission" date="2014-12" db="EMBL/GenBank/DDBJ databases">
        <title>Draft genome sequences of 29 type strains of Enterococci.</title>
        <authorList>
            <person name="Zhong Z."/>
            <person name="Sun Z."/>
            <person name="Liu W."/>
            <person name="Zhang W."/>
            <person name="Zhang H."/>
        </authorList>
    </citation>
    <scope>NUCLEOTIDE SEQUENCE [LARGE SCALE GENOMIC DNA]</scope>
    <source>
        <strain evidence="5 6">DSM 17690</strain>
    </source>
</reference>
<dbReference type="STRING" id="328396.RU93_GL001386"/>
<dbReference type="EMBL" id="JAJJVO010000047">
    <property type="protein sequence ID" value="MCC9273206.1"/>
    <property type="molecule type" value="Genomic_DNA"/>
</dbReference>
<evidence type="ECO:0000313" key="6">
    <source>
        <dbReference type="Proteomes" id="UP000182149"/>
    </source>
</evidence>
<sequence>MNKSWRFFIVIECLFALLAIWQIINNYLVIVMLGIGLFLMVLSQNNVSETKPKNIKRMIGLTLIFFSLLNIPAVWFMLIFAIIFIGLTGLELSGLQLSNSPFHLRKKMMIVETMEPRNKNGRLEKQQLFGNKRLGSQIYEWDDINLTIASGDTIIDLGNTILPKKDNVILIRKGFGRTRILVPLGVGIHVDCSVFAGTVVFDESRIAMRNEHLMLYSPEYDTSSRRIKIIANTLIGDVEVIQV</sequence>
<feature type="transmembrane region" description="Helical" evidence="1">
    <location>
        <begin position="59"/>
        <end position="87"/>
    </location>
</feature>
<evidence type="ECO:0000259" key="2">
    <source>
        <dbReference type="Pfam" id="PF09922"/>
    </source>
</evidence>
<keyword evidence="6" id="KW-1185">Reference proteome</keyword>
<dbReference type="Proteomes" id="UP000182149">
    <property type="component" value="Unassembled WGS sequence"/>
</dbReference>
<gene>
    <name evidence="4" type="primary">liaF</name>
    <name evidence="4" type="ORF">K8V42_02825</name>
    <name evidence="5" type="ORF">RU93_GL001386</name>
</gene>
<evidence type="ECO:0000259" key="3">
    <source>
        <dbReference type="Pfam" id="PF24661"/>
    </source>
</evidence>
<evidence type="ECO:0000256" key="1">
    <source>
        <dbReference type="SAM" id="Phobius"/>
    </source>
</evidence>
<dbReference type="EMBL" id="JXKD01000003">
    <property type="protein sequence ID" value="OJG11391.1"/>
    <property type="molecule type" value="Genomic_DNA"/>
</dbReference>
<dbReference type="InterPro" id="IPR056066">
    <property type="entry name" value="DUF7649"/>
</dbReference>
<dbReference type="NCBIfam" id="NF040535">
    <property type="entry name" value="LiaF_C_term"/>
    <property type="match status" value="1"/>
</dbReference>
<proteinExistence type="predicted"/>
<name>A0A1L8QV60_9ENTE</name>
<evidence type="ECO:0000313" key="5">
    <source>
        <dbReference type="EMBL" id="OJG11391.1"/>
    </source>
</evidence>
<dbReference type="PIRSF" id="PIRSF031509">
    <property type="entry name" value="Cell_wall_LiaF/YvqF"/>
    <property type="match status" value="1"/>
</dbReference>